<feature type="region of interest" description="Disordered" evidence="1">
    <location>
        <begin position="284"/>
        <end position="376"/>
    </location>
</feature>
<protein>
    <submittedName>
        <fullName evidence="2">Uncharacterized protein</fullName>
    </submittedName>
</protein>
<dbReference type="AlphaFoldDB" id="A0A812S567"/>
<gene>
    <name evidence="2" type="ORF">SPIL2461_LOCUS11598</name>
</gene>
<evidence type="ECO:0000313" key="3">
    <source>
        <dbReference type="Proteomes" id="UP000649617"/>
    </source>
</evidence>
<proteinExistence type="predicted"/>
<dbReference type="EMBL" id="CAJNIZ010022671">
    <property type="protein sequence ID" value="CAE7463352.1"/>
    <property type="molecule type" value="Genomic_DNA"/>
</dbReference>
<name>A0A812S567_SYMPI</name>
<evidence type="ECO:0000256" key="1">
    <source>
        <dbReference type="SAM" id="MobiDB-lite"/>
    </source>
</evidence>
<accession>A0A812S567</accession>
<sequence>MWGSSSWQGAGKGKGKQYTTGWESAWSAADKGQDKGWGSKGYAAPADKGWSKGKEGAGWQASPWTESSWAGQIHDSEKGKGKTKDYVTRLSGRYAFSKAILRPYADENGNAVYTAGPSTVAKNTFDKEQLRQGLDWRNSELVRRPAVGLTTISGSMRMLKMSLEAIPDDIRGTPAADAIRQLGKLLEDAKGRDFLTACEVLTKERTGNVPADKLATAVDMWLKWFRENKAFLATSLPEIVIFASSLYLGSMQALEAEWQRTPKDLTKLNAFILAAMEQRRTESAAWHRQSGLGGDSDEEGNMAARGGPGVNKSEAAKKHKKREKTDSSSSSSESSRKKRKREKKAKKEKKSKKARKEEKKAKDDEKDPGIMGNLND</sequence>
<feature type="compositionally biased region" description="Basic and acidic residues" evidence="1">
    <location>
        <begin position="355"/>
        <end position="368"/>
    </location>
</feature>
<comment type="caution">
    <text evidence="2">The sequence shown here is derived from an EMBL/GenBank/DDBJ whole genome shotgun (WGS) entry which is preliminary data.</text>
</comment>
<feature type="compositionally biased region" description="Basic residues" evidence="1">
    <location>
        <begin position="336"/>
        <end position="354"/>
    </location>
</feature>
<keyword evidence="3" id="KW-1185">Reference proteome</keyword>
<organism evidence="2 3">
    <name type="scientific">Symbiodinium pilosum</name>
    <name type="common">Dinoflagellate</name>
    <dbReference type="NCBI Taxonomy" id="2952"/>
    <lineage>
        <taxon>Eukaryota</taxon>
        <taxon>Sar</taxon>
        <taxon>Alveolata</taxon>
        <taxon>Dinophyceae</taxon>
        <taxon>Suessiales</taxon>
        <taxon>Symbiodiniaceae</taxon>
        <taxon>Symbiodinium</taxon>
    </lineage>
</organism>
<dbReference type="Proteomes" id="UP000649617">
    <property type="component" value="Unassembled WGS sequence"/>
</dbReference>
<feature type="non-terminal residue" evidence="2">
    <location>
        <position position="1"/>
    </location>
</feature>
<evidence type="ECO:0000313" key="2">
    <source>
        <dbReference type="EMBL" id="CAE7463352.1"/>
    </source>
</evidence>
<reference evidence="2" key="1">
    <citation type="submission" date="2021-02" db="EMBL/GenBank/DDBJ databases">
        <authorList>
            <person name="Dougan E. K."/>
            <person name="Rhodes N."/>
            <person name="Thang M."/>
            <person name="Chan C."/>
        </authorList>
    </citation>
    <scope>NUCLEOTIDE SEQUENCE</scope>
</reference>
<feature type="region of interest" description="Disordered" evidence="1">
    <location>
        <begin position="28"/>
        <end position="80"/>
    </location>
</feature>